<gene>
    <name evidence="2" type="ORF">BUY44_09540</name>
    <name evidence="3" type="ORF">BUY47_08590</name>
    <name evidence="4" type="ORF">BUY48_01020</name>
</gene>
<comment type="caution">
    <text evidence="4">The sequence shown here is derived from an EMBL/GenBank/DDBJ whole genome shotgun (WGS) entry which is preliminary data.</text>
</comment>
<dbReference type="AlphaFoldDB" id="A0A2K4DG98"/>
<organism evidence="4 7">
    <name type="scientific">Staphylococcus devriesei</name>
    <dbReference type="NCBI Taxonomy" id="586733"/>
    <lineage>
        <taxon>Bacteria</taxon>
        <taxon>Bacillati</taxon>
        <taxon>Bacillota</taxon>
        <taxon>Bacilli</taxon>
        <taxon>Bacillales</taxon>
        <taxon>Staphylococcaceae</taxon>
        <taxon>Staphylococcus</taxon>
    </lineage>
</organism>
<dbReference type="GO" id="GO:0046872">
    <property type="term" value="F:metal ion binding"/>
    <property type="evidence" value="ECO:0007669"/>
    <property type="project" value="InterPro"/>
</dbReference>
<reference evidence="4" key="3">
    <citation type="submission" date="2018-03" db="EMBL/GenBank/DDBJ databases">
        <authorList>
            <person name="Keele B.F."/>
        </authorList>
    </citation>
    <scope>NUCLEOTIDE SEQUENCE</scope>
    <source>
        <strain evidence="4">SNUC 4143</strain>
        <strain evidence="2">SNUC 761</strain>
    </source>
</reference>
<dbReference type="NCBIfam" id="NF047536">
    <property type="entry name" value="Cu_chaper_CsoZ"/>
    <property type="match status" value="1"/>
</dbReference>
<dbReference type="EMBL" id="PYZH01000003">
    <property type="protein sequence ID" value="PTF16727.1"/>
    <property type="molecule type" value="Genomic_DNA"/>
</dbReference>
<dbReference type="EMBL" id="PYZI01000010">
    <property type="protein sequence ID" value="PTF13491.1"/>
    <property type="molecule type" value="Genomic_DNA"/>
</dbReference>
<dbReference type="Proteomes" id="UP000243350">
    <property type="component" value="Unassembled WGS sequence"/>
</dbReference>
<dbReference type="EMBL" id="PYZL01000076">
    <property type="protein sequence ID" value="PTE71457.1"/>
    <property type="molecule type" value="Genomic_DNA"/>
</dbReference>
<evidence type="ECO:0000313" key="4">
    <source>
        <dbReference type="EMBL" id="PTF16727.1"/>
    </source>
</evidence>
<dbReference type="Proteomes" id="UP000242088">
    <property type="component" value="Unassembled WGS sequence"/>
</dbReference>
<accession>A0A2K4DG98</accession>
<evidence type="ECO:0000313" key="5">
    <source>
        <dbReference type="Proteomes" id="UP000242088"/>
    </source>
</evidence>
<evidence type="ECO:0000259" key="1">
    <source>
        <dbReference type="Pfam" id="PF00403"/>
    </source>
</evidence>
<dbReference type="GeneID" id="48887459"/>
<dbReference type="RefSeq" id="WP_103167517.1">
    <property type="nucleotide sequence ID" value="NZ_CP130489.1"/>
</dbReference>
<keyword evidence="5" id="KW-1185">Reference proteome</keyword>
<evidence type="ECO:0000313" key="6">
    <source>
        <dbReference type="Proteomes" id="UP000242547"/>
    </source>
</evidence>
<dbReference type="InterPro" id="IPR036163">
    <property type="entry name" value="HMA_dom_sf"/>
</dbReference>
<dbReference type="Gene3D" id="3.30.70.100">
    <property type="match status" value="1"/>
</dbReference>
<sequence length="68" mass="7796">MTVSKVRIDGLETQQQLDALKQRLLKMIGVSNVEIDLELQQVSIEFETPTNLNSIEKEIYDDGYKVLN</sequence>
<dbReference type="SUPFAM" id="SSF55008">
    <property type="entry name" value="HMA, heavy metal-associated domain"/>
    <property type="match status" value="1"/>
</dbReference>
<evidence type="ECO:0000313" key="2">
    <source>
        <dbReference type="EMBL" id="PTE71457.1"/>
    </source>
</evidence>
<dbReference type="Proteomes" id="UP000242547">
    <property type="component" value="Unassembled WGS sequence"/>
</dbReference>
<reference evidence="3" key="2">
    <citation type="submission" date="2018-03" db="EMBL/GenBank/DDBJ databases">
        <authorList>
            <person name="Naushad S."/>
        </authorList>
    </citation>
    <scope>NUCLEOTIDE SEQUENCE</scope>
    <source>
        <strain evidence="3">SNUC 1409</strain>
    </source>
</reference>
<name>A0A2K4DG98_9STAP</name>
<proteinExistence type="predicted"/>
<dbReference type="CDD" id="cd00371">
    <property type="entry name" value="HMA"/>
    <property type="match status" value="1"/>
</dbReference>
<dbReference type="Pfam" id="PF00403">
    <property type="entry name" value="HMA"/>
    <property type="match status" value="1"/>
</dbReference>
<dbReference type="InterPro" id="IPR006121">
    <property type="entry name" value="HMA_dom"/>
</dbReference>
<evidence type="ECO:0000313" key="3">
    <source>
        <dbReference type="EMBL" id="PTF13491.1"/>
    </source>
</evidence>
<reference evidence="5 6" key="1">
    <citation type="journal article" date="2016" name="Front. Microbiol.">
        <title>Comprehensive Phylogenetic Analysis of Bovine Non-aureus Staphylococci Species Based on Whole-Genome Sequencing.</title>
        <authorList>
            <person name="Naushad S."/>
            <person name="Barkema H.W."/>
            <person name="Luby C."/>
            <person name="Condas L.A."/>
            <person name="Nobrega D.B."/>
            <person name="Carson D.A."/>
            <person name="De Buck J."/>
        </authorList>
    </citation>
    <scope>NUCLEOTIDE SEQUENCE [LARGE SCALE GENOMIC DNA]</scope>
    <source>
        <strain evidence="3 5">SNUC 1409</strain>
        <strain evidence="4 7">SNUC 4143</strain>
        <strain evidence="2 6">SNUC 761</strain>
    </source>
</reference>
<feature type="domain" description="HMA" evidence="1">
    <location>
        <begin position="20"/>
        <end position="64"/>
    </location>
</feature>
<evidence type="ECO:0000313" key="7">
    <source>
        <dbReference type="Proteomes" id="UP000243350"/>
    </source>
</evidence>
<protein>
    <recommendedName>
        <fullName evidence="1">HMA domain-containing protein</fullName>
    </recommendedName>
</protein>